<proteinExistence type="inferred from homology"/>
<evidence type="ECO:0000256" key="9">
    <source>
        <dbReference type="ARBA" id="ARBA00022833"/>
    </source>
</evidence>
<dbReference type="Gene3D" id="3.30.40.10">
    <property type="entry name" value="Zinc/RING finger domain, C3HC4 (zinc finger)"/>
    <property type="match status" value="1"/>
</dbReference>
<gene>
    <name evidence="16" type="primary">DPF2</name>
</gene>
<keyword evidence="7" id="KW-0677">Repeat</keyword>
<dbReference type="PROSITE" id="PS50016">
    <property type="entry name" value="ZF_PHD_2"/>
    <property type="match status" value="2"/>
</dbReference>
<keyword evidence="5" id="KW-0053">Apoptosis</keyword>
<dbReference type="PANTHER" id="PTHR45888">
    <property type="entry name" value="HL01030P-RELATED"/>
    <property type="match status" value="1"/>
</dbReference>
<evidence type="ECO:0000256" key="2">
    <source>
        <dbReference type="ARBA" id="ARBA00004496"/>
    </source>
</evidence>
<keyword evidence="10" id="KW-0805">Transcription regulation</keyword>
<dbReference type="AlphaFoldDB" id="A0AAY4CQF6"/>
<reference evidence="16" key="2">
    <citation type="submission" date="2025-09" db="UniProtKB">
        <authorList>
            <consortium name="Ensembl"/>
        </authorList>
    </citation>
    <scope>IDENTIFICATION</scope>
</reference>
<dbReference type="InterPro" id="IPR019787">
    <property type="entry name" value="Znf_PHD-finger"/>
</dbReference>
<dbReference type="Pfam" id="PF00628">
    <property type="entry name" value="PHD"/>
    <property type="match status" value="2"/>
</dbReference>
<name>A0AAY4CQF6_9TELE</name>
<dbReference type="Pfam" id="PF14051">
    <property type="entry name" value="DPF1-3_N"/>
    <property type="match status" value="1"/>
</dbReference>
<evidence type="ECO:0000256" key="11">
    <source>
        <dbReference type="ARBA" id="ARBA00023163"/>
    </source>
</evidence>
<keyword evidence="6" id="KW-0479">Metal-binding</keyword>
<organism evidence="16 17">
    <name type="scientific">Denticeps clupeoides</name>
    <name type="common">denticle herring</name>
    <dbReference type="NCBI Taxonomy" id="299321"/>
    <lineage>
        <taxon>Eukaryota</taxon>
        <taxon>Metazoa</taxon>
        <taxon>Chordata</taxon>
        <taxon>Craniata</taxon>
        <taxon>Vertebrata</taxon>
        <taxon>Euteleostomi</taxon>
        <taxon>Actinopterygii</taxon>
        <taxon>Neopterygii</taxon>
        <taxon>Teleostei</taxon>
        <taxon>Clupei</taxon>
        <taxon>Clupeiformes</taxon>
        <taxon>Denticipitoidei</taxon>
        <taxon>Denticipitidae</taxon>
        <taxon>Denticeps</taxon>
    </lineage>
</organism>
<keyword evidence="4" id="KW-0963">Cytoplasm</keyword>
<feature type="domain" description="PHD-type" evidence="15">
    <location>
        <begin position="332"/>
        <end position="382"/>
    </location>
</feature>
<keyword evidence="8 13" id="KW-0863">Zinc-finger</keyword>
<dbReference type="SMART" id="SM00249">
    <property type="entry name" value="PHD"/>
    <property type="match status" value="2"/>
</dbReference>
<evidence type="ECO:0000256" key="13">
    <source>
        <dbReference type="PROSITE-ProRule" id="PRU00146"/>
    </source>
</evidence>
<keyword evidence="9" id="KW-0862">Zinc</keyword>
<dbReference type="GO" id="GO:0006915">
    <property type="term" value="P:apoptotic process"/>
    <property type="evidence" value="ECO:0007669"/>
    <property type="project" value="UniProtKB-KW"/>
</dbReference>
<sequence>IKFNVSNVLGEQYYRDAMEQCHNYNARLCAERSVRMPFLDSQTGVAQSNCYIWMEKRHRGPGMAPGQLYTYPARRWRKKRRAHPPEDPRLAFPSLKSGTILCCTFEITFSFLLLCLGFRMPLIEFCLWAISCCVIFDLLYSYLQKILEPDDFLDDLDDEDYEEDTPKRRGKGKGKGRGVSSTRKKLDAAAALEDRDKPYACDNTFKQKHISKPSERVCGKRYKNRPGLSYHYAHSHLADEEGEDKDEADLHTPTPPQQEEPKTPKKGPDGLALPNNYCDFCLGDSALNQKTGQSEELVSCSDCGRSGHPSCLQFTPVMMAAVKTYRWQCIECKCCNMCGTSENDDQLLFCDDCDRGYHMYCLTPPMSEPPEGSWSCHLCLDLLKEKASIYQNQNAPPS</sequence>
<evidence type="ECO:0000256" key="10">
    <source>
        <dbReference type="ARBA" id="ARBA00023015"/>
    </source>
</evidence>
<dbReference type="SUPFAM" id="SSF57903">
    <property type="entry name" value="FYVE/PHD zinc finger"/>
    <property type="match status" value="2"/>
</dbReference>
<dbReference type="Proteomes" id="UP000694580">
    <property type="component" value="Unplaced"/>
</dbReference>
<comment type="subcellular location">
    <subcellularLocation>
        <location evidence="2">Cytoplasm</location>
    </subcellularLocation>
    <subcellularLocation>
        <location evidence="1">Nucleus</location>
    </subcellularLocation>
</comment>
<keyword evidence="17" id="KW-1185">Reference proteome</keyword>
<evidence type="ECO:0000256" key="3">
    <source>
        <dbReference type="ARBA" id="ARBA00010539"/>
    </source>
</evidence>
<comment type="similarity">
    <text evidence="3">Belongs to the requiem/DPF family.</text>
</comment>
<accession>A0AAY4CQF6</accession>
<dbReference type="CDD" id="cd15530">
    <property type="entry name" value="PHD2_d4"/>
    <property type="match status" value="1"/>
</dbReference>
<keyword evidence="12" id="KW-0539">Nucleus</keyword>
<dbReference type="GO" id="GO:0005737">
    <property type="term" value="C:cytoplasm"/>
    <property type="evidence" value="ECO:0007669"/>
    <property type="project" value="UniProtKB-SubCell"/>
</dbReference>
<evidence type="ECO:0000256" key="4">
    <source>
        <dbReference type="ARBA" id="ARBA00022490"/>
    </source>
</evidence>
<dbReference type="Ensembl" id="ENSDCDT00010043571.1">
    <property type="protein sequence ID" value="ENSDCDP00010034924.1"/>
    <property type="gene ID" value="ENSDCDG00010022430.1"/>
</dbReference>
<evidence type="ECO:0000256" key="14">
    <source>
        <dbReference type="SAM" id="MobiDB-lite"/>
    </source>
</evidence>
<evidence type="ECO:0000256" key="6">
    <source>
        <dbReference type="ARBA" id="ARBA00022723"/>
    </source>
</evidence>
<evidence type="ECO:0000256" key="5">
    <source>
        <dbReference type="ARBA" id="ARBA00022703"/>
    </source>
</evidence>
<dbReference type="GO" id="GO:0071565">
    <property type="term" value="C:nBAF complex"/>
    <property type="evidence" value="ECO:0007669"/>
    <property type="project" value="TreeGrafter"/>
</dbReference>
<evidence type="ECO:0000256" key="8">
    <source>
        <dbReference type="ARBA" id="ARBA00022771"/>
    </source>
</evidence>
<evidence type="ECO:0000313" key="17">
    <source>
        <dbReference type="Proteomes" id="UP000694580"/>
    </source>
</evidence>
<feature type="region of interest" description="Disordered" evidence="14">
    <location>
        <begin position="158"/>
        <end position="184"/>
    </location>
</feature>
<dbReference type="InterPro" id="IPR011011">
    <property type="entry name" value="Znf_FYVE_PHD"/>
</dbReference>
<dbReference type="GO" id="GO:0007399">
    <property type="term" value="P:nervous system development"/>
    <property type="evidence" value="ECO:0007669"/>
    <property type="project" value="TreeGrafter"/>
</dbReference>
<keyword evidence="11" id="KW-0804">Transcription</keyword>
<feature type="region of interest" description="Disordered" evidence="14">
    <location>
        <begin position="238"/>
        <end position="270"/>
    </location>
</feature>
<evidence type="ECO:0000259" key="15">
    <source>
        <dbReference type="PROSITE" id="PS50016"/>
    </source>
</evidence>
<protein>
    <recommendedName>
        <fullName evidence="15">PHD-type domain-containing protein</fullName>
    </recommendedName>
</protein>
<feature type="domain" description="PHD-type" evidence="15">
    <location>
        <begin position="275"/>
        <end position="335"/>
    </location>
</feature>
<evidence type="ECO:0000256" key="7">
    <source>
        <dbReference type="ARBA" id="ARBA00022737"/>
    </source>
</evidence>
<dbReference type="PANTHER" id="PTHR45888:SF7">
    <property type="entry name" value="ZINC FINGER PROTEIN UBI-D4"/>
    <property type="match status" value="1"/>
</dbReference>
<feature type="compositionally biased region" description="Basic and acidic residues" evidence="14">
    <location>
        <begin position="259"/>
        <end position="268"/>
    </location>
</feature>
<evidence type="ECO:0000256" key="1">
    <source>
        <dbReference type="ARBA" id="ARBA00004123"/>
    </source>
</evidence>
<evidence type="ECO:0000313" key="16">
    <source>
        <dbReference type="Ensembl" id="ENSDCDP00010034924.1"/>
    </source>
</evidence>
<evidence type="ECO:0000256" key="12">
    <source>
        <dbReference type="ARBA" id="ARBA00023242"/>
    </source>
</evidence>
<dbReference type="GeneTree" id="ENSGT00940000155070"/>
<dbReference type="GO" id="GO:0008270">
    <property type="term" value="F:zinc ion binding"/>
    <property type="evidence" value="ECO:0007669"/>
    <property type="project" value="UniProtKB-KW"/>
</dbReference>
<dbReference type="InterPro" id="IPR025750">
    <property type="entry name" value="DPF1-3_N"/>
</dbReference>
<reference evidence="16" key="1">
    <citation type="submission" date="2025-08" db="UniProtKB">
        <authorList>
            <consortium name="Ensembl"/>
        </authorList>
    </citation>
    <scope>IDENTIFICATION</scope>
</reference>
<dbReference type="FunFam" id="3.30.40.10:FF:000005">
    <property type="entry name" value="zinc finger protein isoform X1"/>
    <property type="match status" value="1"/>
</dbReference>
<dbReference type="InterPro" id="IPR001965">
    <property type="entry name" value="Znf_PHD"/>
</dbReference>
<dbReference type="InterPro" id="IPR013083">
    <property type="entry name" value="Znf_RING/FYVE/PHD"/>
</dbReference>